<dbReference type="AlphaFoldDB" id="A0AAD9TGV7"/>
<dbReference type="Proteomes" id="UP001280121">
    <property type="component" value="Unassembled WGS sequence"/>
</dbReference>
<dbReference type="InterPro" id="IPR004332">
    <property type="entry name" value="Transposase_MuDR"/>
</dbReference>
<accession>A0AAD9TGV7</accession>
<name>A0AAD9TGV7_9ROSI</name>
<keyword evidence="3" id="KW-1185">Reference proteome</keyword>
<dbReference type="EMBL" id="JANJYI010000009">
    <property type="protein sequence ID" value="KAK2635359.1"/>
    <property type="molecule type" value="Genomic_DNA"/>
</dbReference>
<sequence>IRVFKSDTTRYQVRCIVEDCNWRLRVAKVQNSDYFQIRKFDNHLTCSTEARFLHQRQASARVIGEHIQEKFHDHRLYKPKEIIHDMQR</sequence>
<evidence type="ECO:0000313" key="2">
    <source>
        <dbReference type="EMBL" id="KAK2635359.1"/>
    </source>
</evidence>
<comment type="caution">
    <text evidence="2">The sequence shown here is derived from an EMBL/GenBank/DDBJ whole genome shotgun (WGS) entry which is preliminary data.</text>
</comment>
<feature type="non-terminal residue" evidence="2">
    <location>
        <position position="88"/>
    </location>
</feature>
<reference evidence="2" key="1">
    <citation type="journal article" date="2023" name="Plant J.">
        <title>Genome sequences and population genomics provide insights into the demographic history, inbreeding, and mutation load of two 'living fossil' tree species of Dipteronia.</title>
        <authorList>
            <person name="Feng Y."/>
            <person name="Comes H.P."/>
            <person name="Chen J."/>
            <person name="Zhu S."/>
            <person name="Lu R."/>
            <person name="Zhang X."/>
            <person name="Li P."/>
            <person name="Qiu J."/>
            <person name="Olsen K.M."/>
            <person name="Qiu Y."/>
        </authorList>
    </citation>
    <scope>NUCLEOTIDE SEQUENCE</scope>
    <source>
        <strain evidence="2">KIB01</strain>
    </source>
</reference>
<dbReference type="Pfam" id="PF03108">
    <property type="entry name" value="DBD_Tnp_Mut"/>
    <property type="match status" value="1"/>
</dbReference>
<evidence type="ECO:0000259" key="1">
    <source>
        <dbReference type="Pfam" id="PF03108"/>
    </source>
</evidence>
<proteinExistence type="predicted"/>
<protein>
    <recommendedName>
        <fullName evidence="1">Transposase MuDR plant domain-containing protein</fullName>
    </recommendedName>
</protein>
<feature type="domain" description="Transposase MuDR plant" evidence="1">
    <location>
        <begin position="1"/>
        <end position="37"/>
    </location>
</feature>
<organism evidence="2 3">
    <name type="scientific">Dipteronia dyeriana</name>
    <dbReference type="NCBI Taxonomy" id="168575"/>
    <lineage>
        <taxon>Eukaryota</taxon>
        <taxon>Viridiplantae</taxon>
        <taxon>Streptophyta</taxon>
        <taxon>Embryophyta</taxon>
        <taxon>Tracheophyta</taxon>
        <taxon>Spermatophyta</taxon>
        <taxon>Magnoliopsida</taxon>
        <taxon>eudicotyledons</taxon>
        <taxon>Gunneridae</taxon>
        <taxon>Pentapetalae</taxon>
        <taxon>rosids</taxon>
        <taxon>malvids</taxon>
        <taxon>Sapindales</taxon>
        <taxon>Sapindaceae</taxon>
        <taxon>Hippocastanoideae</taxon>
        <taxon>Acereae</taxon>
        <taxon>Dipteronia</taxon>
    </lineage>
</organism>
<feature type="non-terminal residue" evidence="2">
    <location>
        <position position="1"/>
    </location>
</feature>
<gene>
    <name evidence="2" type="ORF">Ddye_030151</name>
</gene>
<evidence type="ECO:0000313" key="3">
    <source>
        <dbReference type="Proteomes" id="UP001280121"/>
    </source>
</evidence>